<protein>
    <submittedName>
        <fullName evidence="2">Methyltransferase, FkbM family</fullName>
    </submittedName>
</protein>
<dbReference type="PANTHER" id="PTHR34203">
    <property type="entry name" value="METHYLTRANSFERASE, FKBM FAMILY PROTEIN"/>
    <property type="match status" value="1"/>
</dbReference>
<dbReference type="SUPFAM" id="SSF53335">
    <property type="entry name" value="S-adenosyl-L-methionine-dependent methyltransferases"/>
    <property type="match status" value="1"/>
</dbReference>
<dbReference type="Gene3D" id="3.40.50.150">
    <property type="entry name" value="Vaccinia Virus protein VP39"/>
    <property type="match status" value="1"/>
</dbReference>
<dbReference type="NCBIfam" id="TIGR01444">
    <property type="entry name" value="fkbM_fam"/>
    <property type="match status" value="1"/>
</dbReference>
<dbReference type="Proteomes" id="UP000198793">
    <property type="component" value="Unassembled WGS sequence"/>
</dbReference>
<dbReference type="InterPro" id="IPR029063">
    <property type="entry name" value="SAM-dependent_MTases_sf"/>
</dbReference>
<sequence length="259" mass="29187">MTATVLHRLGIRPATLGLWRSILIYRGQFWRRRALERFCRTLVRPGDLAFDIGAHVGNRSEALARAGARVVAFEPQPRLADFLERRVANGPIRLDRRAVGAEAGRAELAIAPRHPTVSTLSADWRRRVGEDRGFRGVEWAERVEVEVTTLDRLIAQYGEPAFCKIDVEGHEAEVLAGLSRPLRLLAFEYTPATLDIAERCLDRLAALGTYRFNLVVGESFRYRRAEWLPAAAFRAALAQEAGRNTRSGDVYARLEEPER</sequence>
<dbReference type="InterPro" id="IPR052514">
    <property type="entry name" value="SAM-dependent_MTase"/>
</dbReference>
<dbReference type="InterPro" id="IPR006342">
    <property type="entry name" value="FkbM_mtfrase"/>
</dbReference>
<evidence type="ECO:0000259" key="1">
    <source>
        <dbReference type="Pfam" id="PF05050"/>
    </source>
</evidence>
<reference evidence="2 3" key="1">
    <citation type="submission" date="2016-10" db="EMBL/GenBank/DDBJ databases">
        <authorList>
            <person name="de Groot N.N."/>
        </authorList>
    </citation>
    <scope>NUCLEOTIDE SEQUENCE [LARGE SCALE GENOMIC DNA]</scope>
    <source>
        <strain evidence="3">L7-484,KACC 16230,DSM 25025</strain>
    </source>
</reference>
<keyword evidence="3" id="KW-1185">Reference proteome</keyword>
<name>A0A1H0FG73_9HYPH</name>
<dbReference type="GO" id="GO:0008168">
    <property type="term" value="F:methyltransferase activity"/>
    <property type="evidence" value="ECO:0007669"/>
    <property type="project" value="UniProtKB-KW"/>
</dbReference>
<proteinExistence type="predicted"/>
<dbReference type="Pfam" id="PF05050">
    <property type="entry name" value="Methyltransf_21"/>
    <property type="match status" value="1"/>
</dbReference>
<dbReference type="STRING" id="1166073.SAMN05192530_102504"/>
<dbReference type="OrthoDB" id="9814604at2"/>
<feature type="domain" description="Methyltransferase FkbM" evidence="1">
    <location>
        <begin position="51"/>
        <end position="183"/>
    </location>
</feature>
<organism evidence="2 3">
    <name type="scientific">Aureimonas jatrophae</name>
    <dbReference type="NCBI Taxonomy" id="1166073"/>
    <lineage>
        <taxon>Bacteria</taxon>
        <taxon>Pseudomonadati</taxon>
        <taxon>Pseudomonadota</taxon>
        <taxon>Alphaproteobacteria</taxon>
        <taxon>Hyphomicrobiales</taxon>
        <taxon>Aurantimonadaceae</taxon>
        <taxon>Aureimonas</taxon>
    </lineage>
</organism>
<dbReference type="RefSeq" id="WP_090670913.1">
    <property type="nucleotide sequence ID" value="NZ_FNIT01000002.1"/>
</dbReference>
<dbReference type="PANTHER" id="PTHR34203:SF15">
    <property type="entry name" value="SLL1173 PROTEIN"/>
    <property type="match status" value="1"/>
</dbReference>
<accession>A0A1H0FG73</accession>
<dbReference type="AlphaFoldDB" id="A0A1H0FG73"/>
<gene>
    <name evidence="2" type="ORF">SAMN05192530_102504</name>
</gene>
<dbReference type="GO" id="GO:0032259">
    <property type="term" value="P:methylation"/>
    <property type="evidence" value="ECO:0007669"/>
    <property type="project" value="UniProtKB-KW"/>
</dbReference>
<keyword evidence="2" id="KW-0489">Methyltransferase</keyword>
<evidence type="ECO:0000313" key="3">
    <source>
        <dbReference type="Proteomes" id="UP000198793"/>
    </source>
</evidence>
<keyword evidence="2" id="KW-0808">Transferase</keyword>
<dbReference type="EMBL" id="FNIT01000002">
    <property type="protein sequence ID" value="SDN93650.1"/>
    <property type="molecule type" value="Genomic_DNA"/>
</dbReference>
<evidence type="ECO:0000313" key="2">
    <source>
        <dbReference type="EMBL" id="SDN93650.1"/>
    </source>
</evidence>